<dbReference type="EMBL" id="MQVM01000007">
    <property type="protein sequence ID" value="ONH75077.1"/>
    <property type="molecule type" value="Genomic_DNA"/>
</dbReference>
<dbReference type="Proteomes" id="UP000029867">
    <property type="component" value="Unassembled WGS sequence"/>
</dbReference>
<evidence type="ECO:0000256" key="3">
    <source>
        <dbReference type="ARBA" id="ARBA00013571"/>
    </source>
</evidence>
<sequence>MAHRLLAQVAITGARVFGRAFTEAYKEAAAATTAQQATKDGKPKKSSAASRDSDITLDEACKILDVDLSGLSLDKAQKKYDYLFDINSKEKGGSFYIQSKVYRSMERIKNEMEYLEAFQKSKEGAGADAGADVGAGAGTGDKSKPT</sequence>
<organism evidence="15 17">
    <name type="scientific">Pichia kudriavzevii</name>
    <name type="common">Yeast</name>
    <name type="synonym">Issatchenkia orientalis</name>
    <dbReference type="NCBI Taxonomy" id="4909"/>
    <lineage>
        <taxon>Eukaryota</taxon>
        <taxon>Fungi</taxon>
        <taxon>Dikarya</taxon>
        <taxon>Ascomycota</taxon>
        <taxon>Saccharomycotina</taxon>
        <taxon>Pichiomycetes</taxon>
        <taxon>Pichiales</taxon>
        <taxon>Pichiaceae</taxon>
        <taxon>Pichia</taxon>
    </lineage>
</organism>
<evidence type="ECO:0000256" key="1">
    <source>
        <dbReference type="ARBA" id="ARBA00004637"/>
    </source>
</evidence>
<evidence type="ECO:0000256" key="13">
    <source>
        <dbReference type="ARBA" id="ARBA00031407"/>
    </source>
</evidence>
<reference evidence="15" key="2">
    <citation type="submission" date="2014-08" db="EMBL/GenBank/DDBJ databases">
        <title>Exploiting Issatchenkia orientalis SD108 for Succinic Acid Production.</title>
        <authorList>
            <person name="Xiao H."/>
            <person name="Shao Z."/>
            <person name="Jiang Y."/>
            <person name="Dole S."/>
            <person name="Zhao H."/>
        </authorList>
    </citation>
    <scope>NUCLEOTIDE SEQUENCE [LARGE SCALE GENOMIC DNA]</scope>
    <source>
        <strain evidence="15">SD108</strain>
    </source>
</reference>
<dbReference type="AlphaFoldDB" id="A0A099P1L0"/>
<reference evidence="16" key="4">
    <citation type="submission" date="2017-01" db="EMBL/GenBank/DDBJ databases">
        <authorList>
            <person name="Mah S.A."/>
            <person name="Swanson W.J."/>
            <person name="Moy G.W."/>
            <person name="Vacquier V.D."/>
        </authorList>
    </citation>
    <scope>NUCLEOTIDE SEQUENCE [LARGE SCALE GENOMIC DNA]</scope>
    <source>
        <strain evidence="16">129</strain>
    </source>
</reference>
<comment type="similarity">
    <text evidence="2">Belongs to the TIM16/PAM16 family.</text>
</comment>
<keyword evidence="5" id="KW-0813">Transport</keyword>
<evidence type="ECO:0000256" key="5">
    <source>
        <dbReference type="ARBA" id="ARBA00022448"/>
    </source>
</evidence>
<keyword evidence="7" id="KW-0653">Protein transport</keyword>
<dbReference type="GO" id="GO:0030150">
    <property type="term" value="P:protein import into mitochondrial matrix"/>
    <property type="evidence" value="ECO:0007669"/>
    <property type="project" value="EnsemblFungi"/>
</dbReference>
<dbReference type="GO" id="GO:0019904">
    <property type="term" value="F:protein domain specific binding"/>
    <property type="evidence" value="ECO:0007669"/>
    <property type="project" value="EnsemblFungi"/>
</dbReference>
<accession>A0A099P1L0</accession>
<proteinExistence type="inferred from homology"/>
<evidence type="ECO:0000256" key="14">
    <source>
        <dbReference type="SAM" id="MobiDB-lite"/>
    </source>
</evidence>
<feature type="region of interest" description="Disordered" evidence="14">
    <location>
        <begin position="124"/>
        <end position="146"/>
    </location>
</feature>
<dbReference type="PANTHER" id="PTHR12388:SF0">
    <property type="entry name" value="MITOCHONDRIAL IMPORT INNER MEMBRANE TRANSLOCASE SUBUNIT TIM16"/>
    <property type="match status" value="1"/>
</dbReference>
<dbReference type="FunFam" id="1.10.287.110:FF:000006">
    <property type="entry name" value="Import inner membrane translocase subunit TIM16"/>
    <property type="match status" value="1"/>
</dbReference>
<comment type="function">
    <text evidence="11">Essential component of the PAM complex, a complex required for the translocation of transit peptide-containing proteins from the inner membrane into the mitochondrial matrix in an ATP-dependent manner. In the complex, it is required to regulate activity of mtHSP70 (SSC1) via its interaction with PAM18/TIM14. May act by positioning PAM18/TIM14 in juxtaposition to mtHSP70 at the translocon to maximize ATPase stimulation.</text>
</comment>
<evidence type="ECO:0000256" key="9">
    <source>
        <dbReference type="ARBA" id="ARBA00023128"/>
    </source>
</evidence>
<dbReference type="VEuPathDB" id="FungiDB:C5L36_0D05410"/>
<dbReference type="HOGENOM" id="CLU_101461_0_1_1"/>
<gene>
    <name evidence="16" type="ORF">BOH78_1948</name>
    <name evidence="15" type="ORF">JL09_g2930</name>
</gene>
<keyword evidence="9" id="KW-0496">Mitochondrion</keyword>
<keyword evidence="6" id="KW-0999">Mitochondrion inner membrane</keyword>
<keyword evidence="10" id="KW-0472">Membrane</keyword>
<evidence type="ECO:0000256" key="2">
    <source>
        <dbReference type="ARBA" id="ARBA00008817"/>
    </source>
</evidence>
<evidence type="ECO:0000313" key="16">
    <source>
        <dbReference type="EMBL" id="ONH75077.1"/>
    </source>
</evidence>
<protein>
    <recommendedName>
        <fullName evidence="4">Mitochondrial import inner membrane translocase subunit TIM16</fullName>
    </recommendedName>
    <alternativeName>
        <fullName evidence="3">Mitochondrial import inner membrane translocase subunit tim16</fullName>
    </alternativeName>
    <alternativeName>
        <fullName evidence="12 13">Presequence translocated-associated motor subunit PAM16</fullName>
    </alternativeName>
</protein>
<dbReference type="Pfam" id="PF03656">
    <property type="entry name" value="Pam16"/>
    <property type="match status" value="1"/>
</dbReference>
<evidence type="ECO:0000256" key="10">
    <source>
        <dbReference type="ARBA" id="ARBA00023136"/>
    </source>
</evidence>
<evidence type="ECO:0000256" key="6">
    <source>
        <dbReference type="ARBA" id="ARBA00022792"/>
    </source>
</evidence>
<comment type="caution">
    <text evidence="15">The sequence shown here is derived from an EMBL/GenBank/DDBJ whole genome shotgun (WGS) entry which is preliminary data.</text>
</comment>
<comment type="subcellular location">
    <subcellularLocation>
        <location evidence="1">Mitochondrion inner membrane</location>
        <topology evidence="1">Peripheral membrane protein</topology>
    </subcellularLocation>
</comment>
<evidence type="ECO:0000256" key="11">
    <source>
        <dbReference type="ARBA" id="ARBA00025080"/>
    </source>
</evidence>
<dbReference type="Gene3D" id="1.10.287.110">
    <property type="entry name" value="DnaJ domain"/>
    <property type="match status" value="1"/>
</dbReference>
<dbReference type="Proteomes" id="UP000189274">
    <property type="component" value="Unassembled WGS sequence"/>
</dbReference>
<dbReference type="eggNOG" id="KOG3442">
    <property type="taxonomic scope" value="Eukaryota"/>
</dbReference>
<evidence type="ECO:0000313" key="17">
    <source>
        <dbReference type="Proteomes" id="UP000029867"/>
    </source>
</evidence>
<dbReference type="InterPro" id="IPR005341">
    <property type="entry name" value="Tim16"/>
</dbReference>
<dbReference type="InterPro" id="IPR036869">
    <property type="entry name" value="J_dom_sf"/>
</dbReference>
<evidence type="ECO:0000256" key="7">
    <source>
        <dbReference type="ARBA" id="ARBA00022927"/>
    </source>
</evidence>
<reference evidence="17" key="1">
    <citation type="journal article" date="2014" name="Microb. Cell Fact.">
        <title>Exploiting Issatchenkia orientalis SD108 for succinic acid production.</title>
        <authorList>
            <person name="Xiao H."/>
            <person name="Shao Z."/>
            <person name="Jiang Y."/>
            <person name="Dole S."/>
            <person name="Zhao H."/>
        </authorList>
    </citation>
    <scope>NUCLEOTIDE SEQUENCE [LARGE SCALE GENOMIC DNA]</scope>
    <source>
        <strain evidence="17">SD108</strain>
    </source>
</reference>
<evidence type="ECO:0000313" key="15">
    <source>
        <dbReference type="EMBL" id="KGK37926.1"/>
    </source>
</evidence>
<dbReference type="PANTHER" id="PTHR12388">
    <property type="entry name" value="MITOCHONDRIA ASSOCIATED GRANULOCYTE MACROPHAGE CSF SIGNALING MOLECULE"/>
    <property type="match status" value="1"/>
</dbReference>
<evidence type="ECO:0000256" key="12">
    <source>
        <dbReference type="ARBA" id="ARBA00030422"/>
    </source>
</evidence>
<name>A0A099P1L0_PICKU</name>
<evidence type="ECO:0000256" key="4">
    <source>
        <dbReference type="ARBA" id="ARBA00020721"/>
    </source>
</evidence>
<evidence type="ECO:0000256" key="8">
    <source>
        <dbReference type="ARBA" id="ARBA00023010"/>
    </source>
</evidence>
<reference evidence="18" key="3">
    <citation type="journal article" date="2017" name="Genome Announc.">
        <title>Genome sequences of Cyberlindnera fabianii 65, Pichia kudriavzevii 129, and Saccharomyces cerevisiae 131 isolated from fermented masau fruits in Zimbabwe.</title>
        <authorList>
            <person name="van Rijswijck I.M.H."/>
            <person name="Derks M.F.L."/>
            <person name="Abee T."/>
            <person name="de Ridder D."/>
            <person name="Smid E.J."/>
        </authorList>
    </citation>
    <scope>NUCLEOTIDE SEQUENCE [LARGE SCALE GENOMIC DNA]</scope>
    <source>
        <strain evidence="18">129</strain>
    </source>
</reference>
<dbReference type="EMBL" id="JQFK01000027">
    <property type="protein sequence ID" value="KGK37926.1"/>
    <property type="molecule type" value="Genomic_DNA"/>
</dbReference>
<dbReference type="GO" id="GO:0001405">
    <property type="term" value="C:PAM complex, Tim23 associated import motor"/>
    <property type="evidence" value="ECO:0007669"/>
    <property type="project" value="EnsemblFungi"/>
</dbReference>
<keyword evidence="8" id="KW-0811">Translocation</keyword>
<evidence type="ECO:0000313" key="18">
    <source>
        <dbReference type="Proteomes" id="UP000189274"/>
    </source>
</evidence>